<evidence type="ECO:0000313" key="1">
    <source>
        <dbReference type="EMBL" id="HAA1127581.1"/>
    </source>
</evidence>
<reference evidence="1" key="1">
    <citation type="journal article" date="2018" name="Genome Biol.">
        <title>SKESA: strategic k-mer extension for scrupulous assemblies.</title>
        <authorList>
            <person name="Souvorov A."/>
            <person name="Agarwala R."/>
            <person name="Lipman D.J."/>
        </authorList>
    </citation>
    <scope>NUCLEOTIDE SEQUENCE</scope>
    <source>
        <strain evidence="1">ATCC 10717</strain>
    </source>
</reference>
<dbReference type="EMBL" id="DAAAMK010000018">
    <property type="protein sequence ID" value="HAA1127581.1"/>
    <property type="molecule type" value="Genomic_DNA"/>
</dbReference>
<dbReference type="RefSeq" id="WP_023208024.1">
    <property type="nucleotide sequence ID" value="NZ_CP019193.1"/>
</dbReference>
<accession>A0A6W0P089</accession>
<protein>
    <submittedName>
        <fullName evidence="1">Uncharacterized protein</fullName>
    </submittedName>
</protein>
<gene>
    <name evidence="1" type="ORF">GDL93_19050</name>
</gene>
<dbReference type="AlphaFoldDB" id="A0A6W0P089"/>
<organism evidence="1">
    <name type="scientific">Salmonella enterica subsp. enterica serovar Rubislaw str. ATCC 10717</name>
    <dbReference type="NCBI Taxonomy" id="938143"/>
    <lineage>
        <taxon>Bacteria</taxon>
        <taxon>Pseudomonadati</taxon>
        <taxon>Pseudomonadota</taxon>
        <taxon>Gammaproteobacteria</taxon>
        <taxon>Enterobacterales</taxon>
        <taxon>Enterobacteriaceae</taxon>
        <taxon>Salmonella</taxon>
    </lineage>
</organism>
<proteinExistence type="predicted"/>
<comment type="caution">
    <text evidence="1">The sequence shown here is derived from an EMBL/GenBank/DDBJ whole genome shotgun (WGS) entry which is preliminary data.</text>
</comment>
<sequence length="144" mass="16910">MAKLLSNACTWLKKPSRNKKIQLIAVLSLVAIFCFQAGEQFKFYSLSKEPDAALIELAFKKCLRGVIVTRDIHDEWAVSYYTCLSEELSHIRDKTFKTEMYIKASKYLYECDIEKADKRKCQVEIESAYRKRLEKYHAFEESMN</sequence>
<name>A0A6W0P089_SALRU</name>
<reference evidence="1" key="2">
    <citation type="submission" date="2019-10" db="EMBL/GenBank/DDBJ databases">
        <authorList>
            <consortium name="NCBI Pathogen Detection Project"/>
        </authorList>
    </citation>
    <scope>NUCLEOTIDE SEQUENCE</scope>
    <source>
        <strain evidence="1">ATCC 10717</strain>
    </source>
</reference>